<keyword evidence="1" id="KW-0472">Membrane</keyword>
<dbReference type="EMBL" id="RAQK01000002">
    <property type="protein sequence ID" value="RKE93589.1"/>
    <property type="molecule type" value="Genomic_DNA"/>
</dbReference>
<proteinExistence type="predicted"/>
<evidence type="ECO:0000256" key="1">
    <source>
        <dbReference type="SAM" id="Phobius"/>
    </source>
</evidence>
<keyword evidence="1" id="KW-0812">Transmembrane</keyword>
<feature type="transmembrane region" description="Helical" evidence="1">
    <location>
        <begin position="12"/>
        <end position="31"/>
    </location>
</feature>
<evidence type="ECO:0000313" key="2">
    <source>
        <dbReference type="EMBL" id="RKE93589.1"/>
    </source>
</evidence>
<organism evidence="2 3">
    <name type="scientific">Sulfitobacter guttiformis</name>
    <dbReference type="NCBI Taxonomy" id="74349"/>
    <lineage>
        <taxon>Bacteria</taxon>
        <taxon>Pseudomonadati</taxon>
        <taxon>Pseudomonadota</taxon>
        <taxon>Alphaproteobacteria</taxon>
        <taxon>Rhodobacterales</taxon>
        <taxon>Roseobacteraceae</taxon>
        <taxon>Sulfitobacter</taxon>
    </lineage>
</organism>
<name>A0A420DH95_9RHOB</name>
<comment type="caution">
    <text evidence="2">The sequence shown here is derived from an EMBL/GenBank/DDBJ whole genome shotgun (WGS) entry which is preliminary data.</text>
</comment>
<gene>
    <name evidence="2" type="ORF">C8N30_2666</name>
</gene>
<keyword evidence="3" id="KW-1185">Reference proteome</keyword>
<accession>A0A420DH95</accession>
<sequence length="71" mass="7679">MSEKASRGFSKKMAVANCLAAWAVIAFVVWRTGSDEIVRGCLALIGFILSCYMGVGFLDYRAKLKAGDENA</sequence>
<dbReference type="AlphaFoldDB" id="A0A420DH95"/>
<evidence type="ECO:0000313" key="3">
    <source>
        <dbReference type="Proteomes" id="UP000284407"/>
    </source>
</evidence>
<dbReference type="STRING" id="1443111.Z949_1862"/>
<protein>
    <submittedName>
        <fullName evidence="2">Uncharacterized protein</fullName>
    </submittedName>
</protein>
<feature type="transmembrane region" description="Helical" evidence="1">
    <location>
        <begin position="37"/>
        <end position="58"/>
    </location>
</feature>
<dbReference type="RefSeq" id="WP_025062362.1">
    <property type="nucleotide sequence ID" value="NZ_RAQK01000002.1"/>
</dbReference>
<dbReference type="Proteomes" id="UP000284407">
    <property type="component" value="Unassembled WGS sequence"/>
</dbReference>
<keyword evidence="1" id="KW-1133">Transmembrane helix</keyword>
<reference evidence="2 3" key="1">
    <citation type="submission" date="2018-09" db="EMBL/GenBank/DDBJ databases">
        <title>Genomic Encyclopedia of Archaeal and Bacterial Type Strains, Phase II (KMG-II): from individual species to whole genera.</title>
        <authorList>
            <person name="Goeker M."/>
        </authorList>
    </citation>
    <scope>NUCLEOTIDE SEQUENCE [LARGE SCALE GENOMIC DNA]</scope>
    <source>
        <strain evidence="2 3">DSM 11458</strain>
    </source>
</reference>